<dbReference type="Pfam" id="PF12002">
    <property type="entry name" value="MgsA_C"/>
    <property type="match status" value="1"/>
</dbReference>
<keyword evidence="5" id="KW-0547">Nucleotide-binding</keyword>
<evidence type="ECO:0000256" key="9">
    <source>
        <dbReference type="ARBA" id="ARBA00022840"/>
    </source>
</evidence>
<dbReference type="InterPro" id="IPR021886">
    <property type="entry name" value="MgsA_C"/>
</dbReference>
<keyword evidence="4" id="KW-0479">Metal-binding</keyword>
<dbReference type="SMART" id="SM00734">
    <property type="entry name" value="ZnF_Rad18"/>
    <property type="match status" value="1"/>
</dbReference>
<dbReference type="GO" id="GO:0017116">
    <property type="term" value="F:single-stranded DNA helicase activity"/>
    <property type="evidence" value="ECO:0007669"/>
    <property type="project" value="TreeGrafter"/>
</dbReference>
<comment type="similarity">
    <text evidence="2">Belongs to the AAA ATPase family. RarA/MGS1/WRNIP1 subfamily.</text>
</comment>
<dbReference type="OrthoDB" id="10265467at2759"/>
<dbReference type="InterPro" id="IPR051314">
    <property type="entry name" value="AAA_ATPase_RarA/MGS1/WRNIP1"/>
</dbReference>
<evidence type="ECO:0000256" key="1">
    <source>
        <dbReference type="ARBA" id="ARBA00004123"/>
    </source>
</evidence>
<dbReference type="CDD" id="cd00009">
    <property type="entry name" value="AAA"/>
    <property type="match status" value="1"/>
</dbReference>
<dbReference type="GO" id="GO:0016887">
    <property type="term" value="F:ATP hydrolysis activity"/>
    <property type="evidence" value="ECO:0007669"/>
    <property type="project" value="InterPro"/>
</dbReference>
<protein>
    <submittedName>
        <fullName evidence="16">ATPase WRNIP1</fullName>
    </submittedName>
</protein>
<dbReference type="PANTHER" id="PTHR13779:SF7">
    <property type="entry name" value="ATPASE WRNIP1"/>
    <property type="match status" value="1"/>
</dbReference>
<dbReference type="Pfam" id="PF00004">
    <property type="entry name" value="AAA"/>
    <property type="match status" value="1"/>
</dbReference>
<evidence type="ECO:0000256" key="13">
    <source>
        <dbReference type="SAM" id="MobiDB-lite"/>
    </source>
</evidence>
<evidence type="ECO:0000313" key="16">
    <source>
        <dbReference type="RefSeq" id="XP_042561619.1"/>
    </source>
</evidence>
<gene>
    <name evidence="16" type="primary">wrnip1</name>
</gene>
<dbReference type="Proteomes" id="UP000515152">
    <property type="component" value="Unplaced"/>
</dbReference>
<keyword evidence="6 12" id="KW-0227">DNA damage</keyword>
<dbReference type="CTD" id="56897"/>
<evidence type="ECO:0000256" key="6">
    <source>
        <dbReference type="ARBA" id="ARBA00022763"/>
    </source>
</evidence>
<keyword evidence="11" id="KW-0539">Nucleus</keyword>
<dbReference type="AlphaFoldDB" id="A0A8M1KII2"/>
<dbReference type="GO" id="GO:0005634">
    <property type="term" value="C:nucleus"/>
    <property type="evidence" value="ECO:0007669"/>
    <property type="project" value="UniProtKB-SubCell"/>
</dbReference>
<organism evidence="15 16">
    <name type="scientific">Clupea harengus</name>
    <name type="common">Atlantic herring</name>
    <dbReference type="NCBI Taxonomy" id="7950"/>
    <lineage>
        <taxon>Eukaryota</taxon>
        <taxon>Metazoa</taxon>
        <taxon>Chordata</taxon>
        <taxon>Craniata</taxon>
        <taxon>Vertebrata</taxon>
        <taxon>Euteleostomi</taxon>
        <taxon>Actinopterygii</taxon>
        <taxon>Neopterygii</taxon>
        <taxon>Teleostei</taxon>
        <taxon>Clupei</taxon>
        <taxon>Clupeiformes</taxon>
        <taxon>Clupeoidei</taxon>
        <taxon>Clupeidae</taxon>
        <taxon>Clupea</taxon>
    </lineage>
</organism>
<feature type="region of interest" description="Disordered" evidence="13">
    <location>
        <begin position="34"/>
        <end position="115"/>
    </location>
</feature>
<feature type="domain" description="UBZ4-type" evidence="14">
    <location>
        <begin position="12"/>
        <end position="39"/>
    </location>
</feature>
<dbReference type="InterPro" id="IPR032423">
    <property type="entry name" value="AAA_assoc_2"/>
</dbReference>
<dbReference type="InterPro" id="IPR003593">
    <property type="entry name" value="AAA+_ATPase"/>
</dbReference>
<dbReference type="FunFam" id="3.30.160.60:FF:000331">
    <property type="entry name" value="E3 ubiquitin-protein ligase RAD18"/>
    <property type="match status" value="1"/>
</dbReference>
<dbReference type="InterPro" id="IPR006642">
    <property type="entry name" value="Rad18_UBZ4"/>
</dbReference>
<keyword evidence="8" id="KW-0862">Zinc</keyword>
<dbReference type="GeneID" id="122130864"/>
<dbReference type="InterPro" id="IPR003959">
    <property type="entry name" value="ATPase_AAA_core"/>
</dbReference>
<comment type="subcellular location">
    <subcellularLocation>
        <location evidence="1">Nucleus</location>
    </subcellularLocation>
</comment>
<dbReference type="GO" id="GO:0008270">
    <property type="term" value="F:zinc ion binding"/>
    <property type="evidence" value="ECO:0007669"/>
    <property type="project" value="UniProtKB-KW"/>
</dbReference>
<accession>A0A8M1KII2</accession>
<keyword evidence="7 12" id="KW-0863">Zinc-finger</keyword>
<dbReference type="SMART" id="SM00382">
    <property type="entry name" value="AAA"/>
    <property type="match status" value="1"/>
</dbReference>
<evidence type="ECO:0000256" key="12">
    <source>
        <dbReference type="PROSITE-ProRule" id="PRU01256"/>
    </source>
</evidence>
<keyword evidence="15" id="KW-1185">Reference proteome</keyword>
<keyword evidence="9" id="KW-0067">ATP-binding</keyword>
<dbReference type="GO" id="GO:0003677">
    <property type="term" value="F:DNA binding"/>
    <property type="evidence" value="ECO:0007669"/>
    <property type="project" value="InterPro"/>
</dbReference>
<dbReference type="KEGG" id="char:122130864"/>
<dbReference type="GO" id="GO:0000731">
    <property type="term" value="P:DNA synthesis involved in DNA repair"/>
    <property type="evidence" value="ECO:0007669"/>
    <property type="project" value="TreeGrafter"/>
</dbReference>
<evidence type="ECO:0000256" key="8">
    <source>
        <dbReference type="ARBA" id="ARBA00022833"/>
    </source>
</evidence>
<dbReference type="GO" id="GO:0005524">
    <property type="term" value="F:ATP binding"/>
    <property type="evidence" value="ECO:0007669"/>
    <property type="project" value="UniProtKB-KW"/>
</dbReference>
<feature type="compositionally biased region" description="Polar residues" evidence="13">
    <location>
        <begin position="102"/>
        <end position="113"/>
    </location>
</feature>
<dbReference type="FunFam" id="3.40.50.300:FF:000137">
    <property type="entry name" value="Replication-associated recombination protein A"/>
    <property type="match status" value="1"/>
</dbReference>
<dbReference type="FunFam" id="1.10.3710.10:FF:000002">
    <property type="entry name" value="ATPase WRNIP1 isoform 1"/>
    <property type="match status" value="1"/>
</dbReference>
<evidence type="ECO:0000256" key="4">
    <source>
        <dbReference type="ARBA" id="ARBA00022723"/>
    </source>
</evidence>
<proteinExistence type="inferred from homology"/>
<evidence type="ECO:0000256" key="3">
    <source>
        <dbReference type="ARBA" id="ARBA00022705"/>
    </source>
</evidence>
<evidence type="ECO:0000256" key="5">
    <source>
        <dbReference type="ARBA" id="ARBA00022741"/>
    </source>
</evidence>
<keyword evidence="3" id="KW-0235">DNA replication</keyword>
<dbReference type="CDD" id="cd18139">
    <property type="entry name" value="HLD_clamp_RarA"/>
    <property type="match status" value="1"/>
</dbReference>
<feature type="compositionally biased region" description="Polar residues" evidence="13">
    <location>
        <begin position="66"/>
        <end position="76"/>
    </location>
</feature>
<evidence type="ECO:0000313" key="15">
    <source>
        <dbReference type="Proteomes" id="UP000515152"/>
    </source>
</evidence>
<dbReference type="Pfam" id="PF16193">
    <property type="entry name" value="AAA_assoc_2"/>
    <property type="match status" value="1"/>
</dbReference>
<evidence type="ECO:0000256" key="7">
    <source>
        <dbReference type="ARBA" id="ARBA00022771"/>
    </source>
</evidence>
<evidence type="ECO:0000259" key="14">
    <source>
        <dbReference type="PROSITE" id="PS51908"/>
    </source>
</evidence>
<feature type="compositionally biased region" description="Low complexity" evidence="13">
    <location>
        <begin position="77"/>
        <end position="87"/>
    </location>
</feature>
<dbReference type="GO" id="GO:0006261">
    <property type="term" value="P:DNA-templated DNA replication"/>
    <property type="evidence" value="ECO:0007669"/>
    <property type="project" value="TreeGrafter"/>
</dbReference>
<keyword evidence="10 12" id="KW-0234">DNA repair</keyword>
<dbReference type="FunFam" id="1.20.272.10:FF:000001">
    <property type="entry name" value="Putative AAA family ATPase"/>
    <property type="match status" value="1"/>
</dbReference>
<evidence type="ECO:0000256" key="2">
    <source>
        <dbReference type="ARBA" id="ARBA00008959"/>
    </source>
</evidence>
<sequence>MADSEVPDSFGAVQCPVCSDKFQPATINAHLDNCLSGNDNPKLSTTDNEPPSKKSRISNEYPPCTSAVTPAGTDTKSSSTSSMFSMFQHKQKMSAKERDENTSNTQINDASTSTDKKTVSLSVRALLNTDKPLAEKLRPNTLEEYFGQNKVLGEHTLLRSLLQSQEVPSLILWGPPGCGKTTLAHIIASSSKKNGTARFVALSATSSSTNEVREVIKQAQNELRLFKRKTILFIDEIHRFNKSQQDTFLPHVECGTVTLIGATTENPSFQVNSALLSRCRVIVLERLSVEAMGSILKRAVDALGIQLVPVVDSEDGCSASAALPSEPQVYIEQKALDTIAHLCDGDARAGLNGLQLAVQARMASHRAGMSDPSGAPTRVLIQEEHVKEGLQRSHILYDKAGEEHYNSISALHKSMRGSHENAALYWLGRMLEGGEDPLYVARRLVRFASEDVGLVDPAALPQAVAAFQAAHFIGMPECEVILAQCVVYLARAPKSVEVYKAYSNVKACLRNHRGPLPPVPLHLRNAPTRLMKNLGYSKGYKYNPAFSSPVDQDYLPEELRGLDFFTWTPTDQ</sequence>
<dbReference type="GO" id="GO:0008047">
    <property type="term" value="F:enzyme activator activity"/>
    <property type="evidence" value="ECO:0007669"/>
    <property type="project" value="TreeGrafter"/>
</dbReference>
<feature type="compositionally biased region" description="Polar residues" evidence="13">
    <location>
        <begin position="35"/>
        <end position="49"/>
    </location>
</feature>
<dbReference type="PROSITE" id="PS51908">
    <property type="entry name" value="ZF_UBZ4"/>
    <property type="match status" value="1"/>
</dbReference>
<evidence type="ECO:0000256" key="11">
    <source>
        <dbReference type="ARBA" id="ARBA00023242"/>
    </source>
</evidence>
<evidence type="ECO:0000256" key="10">
    <source>
        <dbReference type="ARBA" id="ARBA00023204"/>
    </source>
</evidence>
<dbReference type="PANTHER" id="PTHR13779">
    <property type="entry name" value="WERNER HELICASE-INTERACTING PROTEIN 1 FAMILY MEMBER"/>
    <property type="match status" value="1"/>
</dbReference>
<dbReference type="RefSeq" id="XP_042561619.1">
    <property type="nucleotide sequence ID" value="XM_042705685.1"/>
</dbReference>
<reference evidence="16" key="1">
    <citation type="submission" date="2025-08" db="UniProtKB">
        <authorList>
            <consortium name="RefSeq"/>
        </authorList>
    </citation>
    <scope>IDENTIFICATION</scope>
</reference>
<name>A0A8M1KII2_CLUHA</name>